<evidence type="ECO:0000313" key="1">
    <source>
        <dbReference type="EMBL" id="GAA3885720.1"/>
    </source>
</evidence>
<accession>A0ABP7KRT0</accession>
<comment type="caution">
    <text evidence="1">The sequence shown here is derived from an EMBL/GenBank/DDBJ whole genome shotgun (WGS) entry which is preliminary data.</text>
</comment>
<dbReference type="EMBL" id="BAABBM010000001">
    <property type="protein sequence ID" value="GAA3885720.1"/>
    <property type="molecule type" value="Genomic_DNA"/>
</dbReference>
<keyword evidence="2" id="KW-1185">Reference proteome</keyword>
<reference evidence="2" key="1">
    <citation type="journal article" date="2019" name="Int. J. Syst. Evol. Microbiol.">
        <title>The Global Catalogue of Microorganisms (GCM) 10K type strain sequencing project: providing services to taxonomists for standard genome sequencing and annotation.</title>
        <authorList>
            <consortium name="The Broad Institute Genomics Platform"/>
            <consortium name="The Broad Institute Genome Sequencing Center for Infectious Disease"/>
            <person name="Wu L."/>
            <person name="Ma J."/>
        </authorList>
    </citation>
    <scope>NUCLEOTIDE SEQUENCE [LARGE SCALE GENOMIC DNA]</scope>
    <source>
        <strain evidence="2">JCM 17543</strain>
    </source>
</reference>
<dbReference type="RefSeq" id="WP_344697725.1">
    <property type="nucleotide sequence ID" value="NZ_BAABBM010000001.1"/>
</dbReference>
<gene>
    <name evidence="1" type="ORF">GCM10022276_00900</name>
</gene>
<name>A0ABP7KRT0_9SPHN</name>
<organism evidence="1 2">
    <name type="scientific">Sphingomonas limnosediminicola</name>
    <dbReference type="NCBI Taxonomy" id="940133"/>
    <lineage>
        <taxon>Bacteria</taxon>
        <taxon>Pseudomonadati</taxon>
        <taxon>Pseudomonadota</taxon>
        <taxon>Alphaproteobacteria</taxon>
        <taxon>Sphingomonadales</taxon>
        <taxon>Sphingomonadaceae</taxon>
        <taxon>Sphingomonas</taxon>
    </lineage>
</organism>
<proteinExistence type="predicted"/>
<dbReference type="Proteomes" id="UP001500827">
    <property type="component" value="Unassembled WGS sequence"/>
</dbReference>
<sequence>MPDDRQPRVWALLGPHRGDNNQVLALAQALGFPFEEKMLRYNQLRRIQPSLLGATFRSVEADCRAQLEGEPPDLTISTGLRSVPVVRELRRRSGEQTRSVHLGFPRISPRYFDLVVPTPEYPVPDESNVTRIPFALSPHVERSVSPSDCALLEKFPRPHLLLLVGGPTLYWELPVEQILGAVRDLLARAASQGGSVLVVGSPRTPADLHEAIATELRNASQPTLLAPNDGPPSYPALIEAADELFVTADSVAMAADAVMTGKPVGIVPIAKSALGRAVTAITDRLRPGKRLYPRDLRFFWTALEREGFGGTIHEPKASNPPDYAKLVAERVRQLLAQPAPPATDAPDSAQ</sequence>
<dbReference type="Pfam" id="PF06258">
    <property type="entry name" value="Mito_fiss_Elm1"/>
    <property type="match status" value="1"/>
</dbReference>
<evidence type="ECO:0000313" key="2">
    <source>
        <dbReference type="Proteomes" id="UP001500827"/>
    </source>
</evidence>
<dbReference type="InterPro" id="IPR009367">
    <property type="entry name" value="Elm1-like"/>
</dbReference>
<protein>
    <submittedName>
        <fullName evidence="1">ELM1/GtrOC1 family putative glycosyltransferase</fullName>
    </submittedName>
</protein>